<comment type="similarity">
    <text evidence="1 2">Belongs to the cytochrome P450 family.</text>
</comment>
<dbReference type="SUPFAM" id="SSF48264">
    <property type="entry name" value="Cytochrome P450"/>
    <property type="match status" value="1"/>
</dbReference>
<keyword evidence="2" id="KW-0503">Monooxygenase</keyword>
<evidence type="ECO:0000313" key="4">
    <source>
        <dbReference type="Proteomes" id="UP000221538"/>
    </source>
</evidence>
<dbReference type="EMBL" id="BEWI01000032">
    <property type="protein sequence ID" value="GAY22005.1"/>
    <property type="molecule type" value="Genomic_DNA"/>
</dbReference>
<dbReference type="PROSITE" id="PS00086">
    <property type="entry name" value="CYTOCHROME_P450"/>
    <property type="match status" value="1"/>
</dbReference>
<dbReference type="InterPro" id="IPR017972">
    <property type="entry name" value="Cyt_P450_CS"/>
</dbReference>
<dbReference type="Pfam" id="PF00067">
    <property type="entry name" value="p450"/>
    <property type="match status" value="1"/>
</dbReference>
<dbReference type="RefSeq" id="WP_099186017.1">
    <property type="nucleotide sequence ID" value="NZ_BEWI01000032.1"/>
</dbReference>
<accession>A0A292ZGQ7</accession>
<dbReference type="EC" id="1.14.15.1" evidence="3"/>
<dbReference type="InterPro" id="IPR002397">
    <property type="entry name" value="Cyt_P450_B"/>
</dbReference>
<evidence type="ECO:0000256" key="2">
    <source>
        <dbReference type="RuleBase" id="RU000461"/>
    </source>
</evidence>
<evidence type="ECO:0000313" key="3">
    <source>
        <dbReference type="EMBL" id="GAY22005.1"/>
    </source>
</evidence>
<evidence type="ECO:0000256" key="1">
    <source>
        <dbReference type="ARBA" id="ARBA00010617"/>
    </source>
</evidence>
<proteinExistence type="inferred from homology"/>
<dbReference type="InterPro" id="IPR036396">
    <property type="entry name" value="Cyt_P450_sf"/>
</dbReference>
<keyword evidence="2" id="KW-0349">Heme</keyword>
<gene>
    <name evidence="3" type="ORF">SFOMI_2558</name>
</gene>
<dbReference type="PANTHER" id="PTHR46696:SF6">
    <property type="entry name" value="P450, PUTATIVE (EUROFUNG)-RELATED"/>
    <property type="match status" value="1"/>
</dbReference>
<dbReference type="PRINTS" id="PR00359">
    <property type="entry name" value="BP450"/>
</dbReference>
<dbReference type="CDD" id="cd11035">
    <property type="entry name" value="P450cam-like"/>
    <property type="match status" value="1"/>
</dbReference>
<dbReference type="AlphaFoldDB" id="A0A292ZGQ7"/>
<keyword evidence="2" id="KW-0479">Metal-binding</keyword>
<keyword evidence="2" id="KW-0408">Iron</keyword>
<dbReference type="GO" id="GO:0005506">
    <property type="term" value="F:iron ion binding"/>
    <property type="evidence" value="ECO:0007669"/>
    <property type="project" value="InterPro"/>
</dbReference>
<reference evidence="3 4" key="2">
    <citation type="journal article" date="2013" name="Environ. Sci. Technol.">
        <title>The 4-tert-butylphenol-utilizing bacterium Sphingobium fuliginis OMI can degrade bisphenols via phenolic ring hydroxylation and meta-cleavage pathway.</title>
        <authorList>
            <person name="Ogata Y."/>
            <person name="Goda S."/>
            <person name="Toyama T."/>
            <person name="Sei K."/>
            <person name="Ike M."/>
        </authorList>
    </citation>
    <scope>NUCLEOTIDE SEQUENCE [LARGE SCALE GENOMIC DNA]</scope>
    <source>
        <strain evidence="3 4">OMI</strain>
    </source>
</reference>
<dbReference type="Gene3D" id="1.10.630.10">
    <property type="entry name" value="Cytochrome P450"/>
    <property type="match status" value="1"/>
</dbReference>
<dbReference type="GO" id="GO:0020037">
    <property type="term" value="F:heme binding"/>
    <property type="evidence" value="ECO:0007669"/>
    <property type="project" value="InterPro"/>
</dbReference>
<dbReference type="Proteomes" id="UP000221538">
    <property type="component" value="Unassembled WGS sequence"/>
</dbReference>
<dbReference type="PANTHER" id="PTHR46696">
    <property type="entry name" value="P450, PUTATIVE (EUROFUNG)-RELATED"/>
    <property type="match status" value="1"/>
</dbReference>
<organism evidence="3 4">
    <name type="scientific">Sphingobium fuliginis (strain ATCC 27551)</name>
    <dbReference type="NCBI Taxonomy" id="336203"/>
    <lineage>
        <taxon>Bacteria</taxon>
        <taxon>Pseudomonadati</taxon>
        <taxon>Pseudomonadota</taxon>
        <taxon>Alphaproteobacteria</taxon>
        <taxon>Sphingomonadales</taxon>
        <taxon>Sphingomonadaceae</taxon>
        <taxon>Sphingobium</taxon>
    </lineage>
</organism>
<name>A0A292ZGQ7_SPHSA</name>
<reference evidence="3 4" key="1">
    <citation type="journal article" date="2013" name="Biodegradation">
        <title>Occurrence of 4-tert-butylphenol (4-t-BP) biodegradation in an aquatic sample caused by the presence of Spirodela polyrrhiza and isolation of a 4-t-BP-utilizing bacterium.</title>
        <authorList>
            <person name="Ogata Y."/>
            <person name="Toyama T."/>
            <person name="Yu N."/>
            <person name="Wang X."/>
            <person name="Sei K."/>
            <person name="Ike M."/>
        </authorList>
    </citation>
    <scope>NUCLEOTIDE SEQUENCE [LARGE SCALE GENOMIC DNA]</scope>
    <source>
        <strain evidence="3 4">OMI</strain>
    </source>
</reference>
<keyword evidence="2 3" id="KW-0560">Oxidoreductase</keyword>
<dbReference type="InterPro" id="IPR001128">
    <property type="entry name" value="Cyt_P450"/>
</dbReference>
<protein>
    <submittedName>
        <fullName evidence="3">Cytochrome P450-cam</fullName>
        <ecNumber evidence="3">1.14.15.1</ecNumber>
    </submittedName>
</protein>
<dbReference type="GO" id="GO:0018683">
    <property type="term" value="F:camphor 5-monooxygenase activity"/>
    <property type="evidence" value="ECO:0007669"/>
    <property type="project" value="UniProtKB-EC"/>
</dbReference>
<comment type="caution">
    <text evidence="3">The sequence shown here is derived from an EMBL/GenBank/DDBJ whole genome shotgun (WGS) entry which is preliminary data.</text>
</comment>
<sequence length="417" mass="47654">MADNDAVDIYAQHQALYNRVAVPNHVPPELVFDFDYLHPSGIEEGDVYTAWKRLHDGPDIVWTPCNGGHWIVTRGEDIKFVQEHFEIFSHEVFTIPRGSSPVRMPPLTVDPPLHARYRAILNPFFTPSRVSRMREDAVVLTRSLIEQIKPKGRCEFVNDFARVMPVTMFLGIVDLPLDQRERFVEWGVTFMNATDSRVKLGAQEKVVAYLQQVLDERAANSGDDLLSKIAGWRNNARFQGEYEVIGMAVLVFFGGLDTVANMLSFITRYLAQNPQQRRRLIDEPEIVPKATEEFLRRFGLSNTGRLILQDFNYKDAVFRKDEMVMVPISMSSMDDRLYDRPMDIDFDRDPVHNTFGNGPHKCVGSPLARAEIQVFLEEWLKALPDFRLDPERPSVTHSGSVNGVDSLNLVWDSATTR</sequence>